<organism evidence="1 2">
    <name type="scientific">Panagrolaimus davidi</name>
    <dbReference type="NCBI Taxonomy" id="227884"/>
    <lineage>
        <taxon>Eukaryota</taxon>
        <taxon>Metazoa</taxon>
        <taxon>Ecdysozoa</taxon>
        <taxon>Nematoda</taxon>
        <taxon>Chromadorea</taxon>
        <taxon>Rhabditida</taxon>
        <taxon>Tylenchina</taxon>
        <taxon>Panagrolaimomorpha</taxon>
        <taxon>Panagrolaimoidea</taxon>
        <taxon>Panagrolaimidae</taxon>
        <taxon>Panagrolaimus</taxon>
    </lineage>
</organism>
<reference evidence="2" key="1">
    <citation type="submission" date="2022-11" db="UniProtKB">
        <authorList>
            <consortium name="WormBaseParasite"/>
        </authorList>
    </citation>
    <scope>IDENTIFICATION</scope>
</reference>
<accession>A0A914P2M2</accession>
<proteinExistence type="predicted"/>
<protein>
    <submittedName>
        <fullName evidence="2">Uncharacterized protein</fullName>
    </submittedName>
</protein>
<dbReference type="Proteomes" id="UP000887578">
    <property type="component" value="Unplaced"/>
</dbReference>
<name>A0A914P2M2_9BILA</name>
<evidence type="ECO:0000313" key="1">
    <source>
        <dbReference type="Proteomes" id="UP000887578"/>
    </source>
</evidence>
<evidence type="ECO:0000313" key="2">
    <source>
        <dbReference type="WBParaSite" id="PDA_v2.g12075.t1"/>
    </source>
</evidence>
<dbReference type="AlphaFoldDB" id="A0A914P2M2"/>
<dbReference type="WBParaSite" id="PDA_v2.g12075.t1">
    <property type="protein sequence ID" value="PDA_v2.g12075.t1"/>
    <property type="gene ID" value="PDA_v2.g12075"/>
</dbReference>
<keyword evidence="1" id="KW-1185">Reference proteome</keyword>
<sequence>MKANANPKSALTLTKLQKYFIQEKCPFYYIGDFVLLDENCLEVYEPNHKRNSLDQFPNNLGFKGQLEVNSEVLLPYFISKIIICDITHLNFSAIRISYNSFIFLTESERLQELDLDEITVTSKNGEIVPYEDLLNHVPFLRHLKL</sequence>